<dbReference type="Pfam" id="PF01554">
    <property type="entry name" value="MatE"/>
    <property type="match status" value="2"/>
</dbReference>
<sequence>MERQGLLSETEERPWVLTKDAFLAELKKTGAMAVPMVAVSVSMYLLQVISLMMVGHLGQRALSGVAVASSFCNVTGISLLYGLAGALETLCGQAYGAEQYQNVGGYIYSAIISLFPICFMISILWIFIDKLLILFDQDLHIAIVAREYAICMLPVLYCAAILHPLVRYFLIQGLILPMLSITLVAICFHMPISWTLIYKWELGVKGAAFANDVSDWLIVILLALYMRYSSSCEKTRSPCWGNCVSSVKEFFRFAIPSAVMICLEWWTFEILIFLSGLLPDSELQTSVLSICLSTTSVHYMIQNGIGAAASARVSNDLGAGNPWSAKTVVIVVLVVSLTEAAIVSIVLFLCRNVFGYAYSNDKGVVSYVSQLAPLLSYSIVVDSLLAVLAGIVRGCGWQHIGAFINVGAYYLVGLPLSVVLAFVLQLGVKGLWIGVLVGSTVQLIVLSGIIALTNWQTQSTNARKRIFEGATLN</sequence>
<feature type="transmembrane region" description="Helical" evidence="6">
    <location>
        <begin position="328"/>
        <end position="354"/>
    </location>
</feature>
<keyword evidence="3 6" id="KW-0812">Transmembrane</keyword>
<accession>A0AAV8T4T2</accession>
<evidence type="ECO:0000256" key="3">
    <source>
        <dbReference type="ARBA" id="ARBA00022692"/>
    </source>
</evidence>
<feature type="transmembrane region" description="Helical" evidence="6">
    <location>
        <begin position="209"/>
        <end position="228"/>
    </location>
</feature>
<dbReference type="GO" id="GO:0042910">
    <property type="term" value="F:xenobiotic transmembrane transporter activity"/>
    <property type="evidence" value="ECO:0007669"/>
    <property type="project" value="InterPro"/>
</dbReference>
<dbReference type="NCBIfam" id="TIGR00797">
    <property type="entry name" value="matE"/>
    <property type="match status" value="1"/>
</dbReference>
<evidence type="ECO:0000256" key="6">
    <source>
        <dbReference type="RuleBase" id="RU004914"/>
    </source>
</evidence>
<name>A0AAV8T4T2_9ROSI</name>
<dbReference type="AlphaFoldDB" id="A0AAV8T4T2"/>
<comment type="similarity">
    <text evidence="2 6">Belongs to the multi antimicrobial extrusion (MATE) (TC 2.A.66.1) family.</text>
</comment>
<evidence type="ECO:0000256" key="2">
    <source>
        <dbReference type="ARBA" id="ARBA00010199"/>
    </source>
</evidence>
<keyword evidence="4 6" id="KW-1133">Transmembrane helix</keyword>
<feature type="transmembrane region" description="Helical" evidence="6">
    <location>
        <begin position="402"/>
        <end position="424"/>
    </location>
</feature>
<organism evidence="7 8">
    <name type="scientific">Erythroxylum novogranatense</name>
    <dbReference type="NCBI Taxonomy" id="1862640"/>
    <lineage>
        <taxon>Eukaryota</taxon>
        <taxon>Viridiplantae</taxon>
        <taxon>Streptophyta</taxon>
        <taxon>Embryophyta</taxon>
        <taxon>Tracheophyta</taxon>
        <taxon>Spermatophyta</taxon>
        <taxon>Magnoliopsida</taxon>
        <taxon>eudicotyledons</taxon>
        <taxon>Gunneridae</taxon>
        <taxon>Pentapetalae</taxon>
        <taxon>rosids</taxon>
        <taxon>fabids</taxon>
        <taxon>Malpighiales</taxon>
        <taxon>Erythroxylaceae</taxon>
        <taxon>Erythroxylum</taxon>
    </lineage>
</organism>
<comment type="caution">
    <text evidence="7">The sequence shown here is derived from an EMBL/GenBank/DDBJ whole genome shotgun (WGS) entry which is preliminary data.</text>
</comment>
<feature type="transmembrane region" description="Helical" evidence="6">
    <location>
        <begin position="61"/>
        <end position="86"/>
    </location>
</feature>
<dbReference type="CDD" id="cd13132">
    <property type="entry name" value="MATE_eukaryotic"/>
    <property type="match status" value="1"/>
</dbReference>
<reference evidence="7 8" key="1">
    <citation type="submission" date="2021-09" db="EMBL/GenBank/DDBJ databases">
        <title>Genomic insights and catalytic innovation underlie evolution of tropane alkaloids biosynthesis.</title>
        <authorList>
            <person name="Wang Y.-J."/>
            <person name="Tian T."/>
            <person name="Huang J.-P."/>
            <person name="Huang S.-X."/>
        </authorList>
    </citation>
    <scope>NUCLEOTIDE SEQUENCE [LARGE SCALE GENOMIC DNA]</scope>
    <source>
        <strain evidence="7">KIB-2018</strain>
        <tissue evidence="7">Leaf</tissue>
    </source>
</reference>
<feature type="transmembrane region" description="Helical" evidence="6">
    <location>
        <begin position="430"/>
        <end position="455"/>
    </location>
</feature>
<evidence type="ECO:0000313" key="7">
    <source>
        <dbReference type="EMBL" id="KAJ8761782.1"/>
    </source>
</evidence>
<evidence type="ECO:0000256" key="5">
    <source>
        <dbReference type="ARBA" id="ARBA00023136"/>
    </source>
</evidence>
<gene>
    <name evidence="7" type="ORF">K2173_004593</name>
</gene>
<dbReference type="InterPro" id="IPR045069">
    <property type="entry name" value="MATE_euk"/>
</dbReference>
<feature type="transmembrane region" description="Helical" evidence="6">
    <location>
        <begin position="32"/>
        <end position="54"/>
    </location>
</feature>
<feature type="transmembrane region" description="Helical" evidence="6">
    <location>
        <begin position="374"/>
        <end position="395"/>
    </location>
</feature>
<comment type="subcellular location">
    <subcellularLocation>
        <location evidence="1">Membrane</location>
        <topology evidence="1">Multi-pass membrane protein</topology>
    </subcellularLocation>
</comment>
<evidence type="ECO:0000256" key="4">
    <source>
        <dbReference type="ARBA" id="ARBA00022989"/>
    </source>
</evidence>
<feature type="transmembrane region" description="Helical" evidence="6">
    <location>
        <begin position="106"/>
        <end position="128"/>
    </location>
</feature>
<dbReference type="Proteomes" id="UP001159364">
    <property type="component" value="Linkage Group LG06"/>
</dbReference>
<dbReference type="GO" id="GO:1990961">
    <property type="term" value="P:xenobiotic detoxification by transmembrane export across the plasma membrane"/>
    <property type="evidence" value="ECO:0007669"/>
    <property type="project" value="InterPro"/>
</dbReference>
<protein>
    <recommendedName>
        <fullName evidence="6">Protein DETOXIFICATION</fullName>
    </recommendedName>
    <alternativeName>
        <fullName evidence="6">Multidrug and toxic compound extrusion protein</fullName>
    </alternativeName>
</protein>
<keyword evidence="8" id="KW-1185">Reference proteome</keyword>
<proteinExistence type="inferred from homology"/>
<feature type="transmembrane region" description="Helical" evidence="6">
    <location>
        <begin position="250"/>
        <end position="274"/>
    </location>
</feature>
<dbReference type="GO" id="GO:0016020">
    <property type="term" value="C:membrane"/>
    <property type="evidence" value="ECO:0007669"/>
    <property type="project" value="UniProtKB-SubCell"/>
</dbReference>
<feature type="transmembrane region" description="Helical" evidence="6">
    <location>
        <begin position="148"/>
        <end position="169"/>
    </location>
</feature>
<dbReference type="GO" id="GO:0015297">
    <property type="term" value="F:antiporter activity"/>
    <property type="evidence" value="ECO:0007669"/>
    <property type="project" value="InterPro"/>
</dbReference>
<dbReference type="InterPro" id="IPR002528">
    <property type="entry name" value="MATE_fam"/>
</dbReference>
<feature type="transmembrane region" description="Helical" evidence="6">
    <location>
        <begin position="175"/>
        <end position="197"/>
    </location>
</feature>
<dbReference type="PANTHER" id="PTHR11206">
    <property type="entry name" value="MULTIDRUG RESISTANCE PROTEIN"/>
    <property type="match status" value="1"/>
</dbReference>
<keyword evidence="5 6" id="KW-0472">Membrane</keyword>
<evidence type="ECO:0000313" key="8">
    <source>
        <dbReference type="Proteomes" id="UP001159364"/>
    </source>
</evidence>
<dbReference type="EMBL" id="JAIWQS010000006">
    <property type="protein sequence ID" value="KAJ8761782.1"/>
    <property type="molecule type" value="Genomic_DNA"/>
</dbReference>
<evidence type="ECO:0000256" key="1">
    <source>
        <dbReference type="ARBA" id="ARBA00004141"/>
    </source>
</evidence>